<evidence type="ECO:0000313" key="2">
    <source>
        <dbReference type="EMBL" id="MCP9764867.1"/>
    </source>
</evidence>
<dbReference type="AlphaFoldDB" id="A0AAE3H4M3"/>
<keyword evidence="3" id="KW-1185">Reference proteome</keyword>
<name>A0AAE3H4M3_9BACT</name>
<dbReference type="RefSeq" id="WP_255038551.1">
    <property type="nucleotide sequence ID" value="NZ_RJUF01000177.1"/>
</dbReference>
<keyword evidence="1" id="KW-0472">Membrane</keyword>
<keyword evidence="1" id="KW-0812">Transmembrane</keyword>
<gene>
    <name evidence="2" type="ORF">EGI31_18160</name>
</gene>
<dbReference type="EMBL" id="RJUF01000177">
    <property type="protein sequence ID" value="MCP9764867.1"/>
    <property type="molecule type" value="Genomic_DNA"/>
</dbReference>
<evidence type="ECO:0000313" key="3">
    <source>
        <dbReference type="Proteomes" id="UP001204144"/>
    </source>
</evidence>
<accession>A0AAE3H4M3</accession>
<proteinExistence type="predicted"/>
<evidence type="ECO:0000256" key="1">
    <source>
        <dbReference type="SAM" id="Phobius"/>
    </source>
</evidence>
<comment type="caution">
    <text evidence="2">The sequence shown here is derived from an EMBL/GenBank/DDBJ whole genome shotgun (WGS) entry which is preliminary data.</text>
</comment>
<feature type="transmembrane region" description="Helical" evidence="1">
    <location>
        <begin position="42"/>
        <end position="62"/>
    </location>
</feature>
<protein>
    <submittedName>
        <fullName evidence="2">Uncharacterized protein</fullName>
    </submittedName>
</protein>
<reference evidence="2 3" key="1">
    <citation type="submission" date="2018-11" db="EMBL/GenBank/DDBJ databases">
        <title>Novel bacteria species description.</title>
        <authorList>
            <person name="Han J.-H."/>
        </authorList>
    </citation>
    <scope>NUCLEOTIDE SEQUENCE [LARGE SCALE GENOMIC DNA]</scope>
    <source>
        <strain evidence="2 3">KCTC23259</strain>
    </source>
</reference>
<keyword evidence="1" id="KW-1133">Transmembrane helix</keyword>
<organism evidence="2 3">
    <name type="scientific">Lacihabitans soyangensis</name>
    <dbReference type="NCBI Taxonomy" id="869394"/>
    <lineage>
        <taxon>Bacteria</taxon>
        <taxon>Pseudomonadati</taxon>
        <taxon>Bacteroidota</taxon>
        <taxon>Cytophagia</taxon>
        <taxon>Cytophagales</taxon>
        <taxon>Leadbetterellaceae</taxon>
        <taxon>Lacihabitans</taxon>
    </lineage>
</organism>
<sequence>MNPIDDFFREKLKNHEVTPSERANQLFLSKLESKKKKKPVPYWYFALAASLFIVSLVGVYYYHGQDDFQAVLTTTEEQNSSAETNENKDLAEASNPKVMQVQKTGTQPAELKRLNLNSTGEDAFSYSSEVVSTNEKIVQTGEKKEMQAVDNKKLEEFFETENNVKMAIVEEARQNKLEETLIYLTPILAVNQVNTFKGSPNIPENTKTSSDEYFSDDKSLVTRVLDEVKHLKKGEKVDFNKLGFKPIEELALDKEGFIVSETNQIKDKINWIKARLNNN</sequence>
<dbReference type="Proteomes" id="UP001204144">
    <property type="component" value="Unassembled WGS sequence"/>
</dbReference>